<proteinExistence type="predicted"/>
<protein>
    <recommendedName>
        <fullName evidence="2">Protein kinase domain-containing protein</fullName>
    </recommendedName>
</protein>
<dbReference type="Gene3D" id="3.30.200.20">
    <property type="entry name" value="Phosphorylase Kinase, domain 1"/>
    <property type="match status" value="1"/>
</dbReference>
<dbReference type="SUPFAM" id="SSF56112">
    <property type="entry name" value="Protein kinase-like (PK-like)"/>
    <property type="match status" value="1"/>
</dbReference>
<dbReference type="GO" id="GO:0005524">
    <property type="term" value="F:ATP binding"/>
    <property type="evidence" value="ECO:0007669"/>
    <property type="project" value="InterPro"/>
</dbReference>
<reference evidence="3 4" key="1">
    <citation type="submission" date="2020-10" db="EMBL/GenBank/DDBJ databases">
        <title>The Coptis chinensis genome and diversification of protoberbering-type alkaloids.</title>
        <authorList>
            <person name="Wang B."/>
            <person name="Shu S."/>
            <person name="Song C."/>
            <person name="Liu Y."/>
        </authorList>
    </citation>
    <scope>NUCLEOTIDE SEQUENCE [LARGE SCALE GENOMIC DNA]</scope>
    <source>
        <strain evidence="3">HL-2020</strain>
        <tissue evidence="3">Leaf</tissue>
    </source>
</reference>
<dbReference type="Proteomes" id="UP000631114">
    <property type="component" value="Unassembled WGS sequence"/>
</dbReference>
<dbReference type="InterPro" id="IPR011009">
    <property type="entry name" value="Kinase-like_dom_sf"/>
</dbReference>
<dbReference type="GO" id="GO:0004672">
    <property type="term" value="F:protein kinase activity"/>
    <property type="evidence" value="ECO:0007669"/>
    <property type="project" value="InterPro"/>
</dbReference>
<gene>
    <name evidence="3" type="ORF">IFM89_010257</name>
</gene>
<keyword evidence="4" id="KW-1185">Reference proteome</keyword>
<accession>A0A835HS03</accession>
<dbReference type="PANTHER" id="PTHR48007:SF29">
    <property type="entry name" value="POLLEN RECEPTOR-LIKE KINASE 3"/>
    <property type="match status" value="1"/>
</dbReference>
<sequence>MANGILLLVAEYATMCLVALWEHCIFSKSDIQDGDGAWITRGRHSCLSSNHVEFVGPLKLLTHHISERGRHDCRNRAGIFRQLAFEFLPKFSVPFPPAVLSEKGNHENTKEKKYGIRLGDMGLSGSIDIVTLQDIGGLRSISFMNNSFTGDLIVVNEKRGLFGLPDLMKAAVEVLGNGSLGSAYKAVMTNGVAVVVKRIRNMNKLGKDGFDIELRRLGGLHHRNILTPLAYHYRKEEKLVVNEIRSH</sequence>
<feature type="chain" id="PRO_5032432269" description="Protein kinase domain-containing protein" evidence="1">
    <location>
        <begin position="22"/>
        <end position="247"/>
    </location>
</feature>
<evidence type="ECO:0000313" key="3">
    <source>
        <dbReference type="EMBL" id="KAF9604755.1"/>
    </source>
</evidence>
<name>A0A835HS03_9MAGN</name>
<evidence type="ECO:0000313" key="4">
    <source>
        <dbReference type="Proteomes" id="UP000631114"/>
    </source>
</evidence>
<feature type="domain" description="Protein kinase" evidence="2">
    <location>
        <begin position="169"/>
        <end position="247"/>
    </location>
</feature>
<dbReference type="PROSITE" id="PS50011">
    <property type="entry name" value="PROTEIN_KINASE_DOM"/>
    <property type="match status" value="1"/>
</dbReference>
<dbReference type="OrthoDB" id="603552at2759"/>
<keyword evidence="1" id="KW-0732">Signal</keyword>
<feature type="signal peptide" evidence="1">
    <location>
        <begin position="1"/>
        <end position="21"/>
    </location>
</feature>
<evidence type="ECO:0000259" key="2">
    <source>
        <dbReference type="PROSITE" id="PS50011"/>
    </source>
</evidence>
<dbReference type="EMBL" id="JADFTS010000005">
    <property type="protein sequence ID" value="KAF9604755.1"/>
    <property type="molecule type" value="Genomic_DNA"/>
</dbReference>
<dbReference type="AlphaFoldDB" id="A0A835HS03"/>
<comment type="caution">
    <text evidence="3">The sequence shown here is derived from an EMBL/GenBank/DDBJ whole genome shotgun (WGS) entry which is preliminary data.</text>
</comment>
<evidence type="ECO:0000256" key="1">
    <source>
        <dbReference type="SAM" id="SignalP"/>
    </source>
</evidence>
<dbReference type="PANTHER" id="PTHR48007">
    <property type="entry name" value="LEUCINE-RICH REPEAT RECEPTOR-LIKE PROTEIN KINASE PXC1"/>
    <property type="match status" value="1"/>
</dbReference>
<dbReference type="InterPro" id="IPR000719">
    <property type="entry name" value="Prot_kinase_dom"/>
</dbReference>
<dbReference type="InterPro" id="IPR046959">
    <property type="entry name" value="PRK1-6/SRF4-like"/>
</dbReference>
<organism evidence="3 4">
    <name type="scientific">Coptis chinensis</name>
    <dbReference type="NCBI Taxonomy" id="261450"/>
    <lineage>
        <taxon>Eukaryota</taxon>
        <taxon>Viridiplantae</taxon>
        <taxon>Streptophyta</taxon>
        <taxon>Embryophyta</taxon>
        <taxon>Tracheophyta</taxon>
        <taxon>Spermatophyta</taxon>
        <taxon>Magnoliopsida</taxon>
        <taxon>Ranunculales</taxon>
        <taxon>Ranunculaceae</taxon>
        <taxon>Coptidoideae</taxon>
        <taxon>Coptis</taxon>
    </lineage>
</organism>